<dbReference type="Pfam" id="PF23500">
    <property type="entry name" value="DUF7133"/>
    <property type="match status" value="1"/>
</dbReference>
<gene>
    <name evidence="3" type="ORF">DM484_25625</name>
</gene>
<dbReference type="InterPro" id="IPR011041">
    <property type="entry name" value="Quinoprot_gluc/sorb_DH_b-prop"/>
</dbReference>
<dbReference type="InterPro" id="IPR055557">
    <property type="entry name" value="DUF7133"/>
</dbReference>
<sequence>MKNFYLLVLLSSFAISACADKAPVQLDQIKLPPGFHITVFTDQTPDARSLALGDDGTVYVGTQEDKVYAVRDTNHDGKADSVQTIASKLNSPNGVAILHGDLFIAEINRIVRLKDISAHLDSPPKPEVVFDGYPEDTHHGWKYLRVGPDGKLYAAVGAPCNSCISDKEIYASLTRLDPDGTNFEIFARGIRNTVGFDWNPQTGELFFTDNGRDMLGDDVPPEELNSAPKAGMHFGYPYCHAGDIADPEFGKLKDCSTFTPPTWKFPAHVTPLGLRFYRGKQFPPGYQGQLFVAQHGSWNRSKPQGYRVALVKFKDGKPVADEVFADGWLQANGDVLGRPVDVLELADGSLLVSDDLQGAIYRITYRP</sequence>
<evidence type="ECO:0000256" key="1">
    <source>
        <dbReference type="SAM" id="SignalP"/>
    </source>
</evidence>
<dbReference type="PANTHER" id="PTHR33546">
    <property type="entry name" value="LARGE, MULTIFUNCTIONAL SECRETED PROTEIN-RELATED"/>
    <property type="match status" value="1"/>
</dbReference>
<dbReference type="Gene3D" id="2.120.10.30">
    <property type="entry name" value="TolB, C-terminal domain"/>
    <property type="match status" value="1"/>
</dbReference>
<organism evidence="3 4">
    <name type="scientific">Candidatus Methylumidiphilus alinenensis</name>
    <dbReference type="NCBI Taxonomy" id="2202197"/>
    <lineage>
        <taxon>Bacteria</taxon>
        <taxon>Pseudomonadati</taxon>
        <taxon>Pseudomonadota</taxon>
        <taxon>Gammaproteobacteria</taxon>
        <taxon>Methylococcales</taxon>
        <taxon>Candidatus Methylumidiphilus</taxon>
    </lineage>
</organism>
<accession>A0A2W4QL01</accession>
<dbReference type="InterPro" id="IPR011042">
    <property type="entry name" value="6-blade_b-propeller_TolB-like"/>
</dbReference>
<evidence type="ECO:0000313" key="3">
    <source>
        <dbReference type="EMBL" id="PZN71816.1"/>
    </source>
</evidence>
<proteinExistence type="predicted"/>
<dbReference type="SUPFAM" id="SSF50952">
    <property type="entry name" value="Soluble quinoprotein glucose dehydrogenase"/>
    <property type="match status" value="1"/>
</dbReference>
<name>A0A2W4QL01_9GAMM</name>
<protein>
    <submittedName>
        <fullName evidence="3">Sorbosone dehydrogenase</fullName>
    </submittedName>
</protein>
<dbReference type="PANTHER" id="PTHR33546:SF1">
    <property type="entry name" value="LARGE, MULTIFUNCTIONAL SECRETED PROTEIN"/>
    <property type="match status" value="1"/>
</dbReference>
<feature type="chain" id="PRO_5016127391" evidence="1">
    <location>
        <begin position="22"/>
        <end position="367"/>
    </location>
</feature>
<dbReference type="Proteomes" id="UP000249396">
    <property type="component" value="Unassembled WGS sequence"/>
</dbReference>
<evidence type="ECO:0000313" key="4">
    <source>
        <dbReference type="Proteomes" id="UP000249396"/>
    </source>
</evidence>
<reference evidence="3 4" key="1">
    <citation type="journal article" date="2018" name="Aquat. Microb. Ecol.">
        <title>Gammaproteobacterial methanotrophs dominate.</title>
        <authorList>
            <person name="Rissanen A.J."/>
            <person name="Saarenheimo J."/>
            <person name="Tiirola M."/>
            <person name="Peura S."/>
            <person name="Aalto S.L."/>
            <person name="Karvinen A."/>
            <person name="Nykanen H."/>
        </authorList>
    </citation>
    <scope>NUCLEOTIDE SEQUENCE [LARGE SCALE GENOMIC DNA]</scope>
    <source>
        <strain evidence="3">AMbin10</strain>
    </source>
</reference>
<dbReference type="AlphaFoldDB" id="A0A2W4QL01"/>
<evidence type="ECO:0000259" key="2">
    <source>
        <dbReference type="Pfam" id="PF23500"/>
    </source>
</evidence>
<dbReference type="PROSITE" id="PS51257">
    <property type="entry name" value="PROKAR_LIPOPROTEIN"/>
    <property type="match status" value="1"/>
</dbReference>
<comment type="caution">
    <text evidence="3">The sequence shown here is derived from an EMBL/GenBank/DDBJ whole genome shotgun (WGS) entry which is preliminary data.</text>
</comment>
<keyword evidence="1" id="KW-0732">Signal</keyword>
<feature type="domain" description="DUF7133" evidence="2">
    <location>
        <begin position="62"/>
        <end position="295"/>
    </location>
</feature>
<dbReference type="EMBL" id="QJPH01000508">
    <property type="protein sequence ID" value="PZN71816.1"/>
    <property type="molecule type" value="Genomic_DNA"/>
</dbReference>
<feature type="signal peptide" evidence="1">
    <location>
        <begin position="1"/>
        <end position="21"/>
    </location>
</feature>